<dbReference type="Proteomes" id="UP000000600">
    <property type="component" value="Unassembled WGS sequence"/>
</dbReference>
<dbReference type="InParanoid" id="A0BJR5"/>
<dbReference type="KEGG" id="ptm:GSPATT00029411001"/>
<dbReference type="EMBL" id="CT867998">
    <property type="protein sequence ID" value="CAK58782.1"/>
    <property type="molecule type" value="Genomic_DNA"/>
</dbReference>
<dbReference type="AlphaFoldDB" id="A0BJR5"/>
<dbReference type="RefSeq" id="XP_001426180.1">
    <property type="nucleotide sequence ID" value="XM_001426143.1"/>
</dbReference>
<feature type="region of interest" description="Disordered" evidence="1">
    <location>
        <begin position="28"/>
        <end position="53"/>
    </location>
</feature>
<gene>
    <name evidence="2" type="ORF">GSPATT00029411001</name>
</gene>
<dbReference type="GeneID" id="5011964"/>
<evidence type="ECO:0000313" key="3">
    <source>
        <dbReference type="Proteomes" id="UP000000600"/>
    </source>
</evidence>
<dbReference type="OMA" id="PRECDIF"/>
<keyword evidence="3" id="KW-1185">Reference proteome</keyword>
<dbReference type="HOGENOM" id="CLU_1543003_0_0_1"/>
<organism evidence="2 3">
    <name type="scientific">Paramecium tetraurelia</name>
    <dbReference type="NCBI Taxonomy" id="5888"/>
    <lineage>
        <taxon>Eukaryota</taxon>
        <taxon>Sar</taxon>
        <taxon>Alveolata</taxon>
        <taxon>Ciliophora</taxon>
        <taxon>Intramacronucleata</taxon>
        <taxon>Oligohymenophorea</taxon>
        <taxon>Peniculida</taxon>
        <taxon>Parameciidae</taxon>
        <taxon>Paramecium</taxon>
    </lineage>
</organism>
<evidence type="ECO:0000313" key="2">
    <source>
        <dbReference type="EMBL" id="CAK58782.1"/>
    </source>
</evidence>
<feature type="compositionally biased region" description="Polar residues" evidence="1">
    <location>
        <begin position="28"/>
        <end position="47"/>
    </location>
</feature>
<reference evidence="2 3" key="1">
    <citation type="journal article" date="2006" name="Nature">
        <title>Global trends of whole-genome duplications revealed by the ciliate Paramecium tetraurelia.</title>
        <authorList>
            <consortium name="Genoscope"/>
            <person name="Aury J.-M."/>
            <person name="Jaillon O."/>
            <person name="Duret L."/>
            <person name="Noel B."/>
            <person name="Jubin C."/>
            <person name="Porcel B.M."/>
            <person name="Segurens B."/>
            <person name="Daubin V."/>
            <person name="Anthouard V."/>
            <person name="Aiach N."/>
            <person name="Arnaiz O."/>
            <person name="Billaut A."/>
            <person name="Beisson J."/>
            <person name="Blanc I."/>
            <person name="Bouhouche K."/>
            <person name="Camara F."/>
            <person name="Duharcourt S."/>
            <person name="Guigo R."/>
            <person name="Gogendeau D."/>
            <person name="Katinka M."/>
            <person name="Keller A.-M."/>
            <person name="Kissmehl R."/>
            <person name="Klotz C."/>
            <person name="Koll F."/>
            <person name="Le Moue A."/>
            <person name="Lepere C."/>
            <person name="Malinsky S."/>
            <person name="Nowacki M."/>
            <person name="Nowak J.K."/>
            <person name="Plattner H."/>
            <person name="Poulain J."/>
            <person name="Ruiz F."/>
            <person name="Serrano V."/>
            <person name="Zagulski M."/>
            <person name="Dessen P."/>
            <person name="Betermier M."/>
            <person name="Weissenbach J."/>
            <person name="Scarpelli C."/>
            <person name="Schachter V."/>
            <person name="Sperling L."/>
            <person name="Meyer E."/>
            <person name="Cohen J."/>
            <person name="Wincker P."/>
        </authorList>
    </citation>
    <scope>NUCLEOTIDE SEQUENCE [LARGE SCALE GENOMIC DNA]</scope>
    <source>
        <strain evidence="2 3">Stock d4-2</strain>
    </source>
</reference>
<accession>A0BJR5</accession>
<protein>
    <submittedName>
        <fullName evidence="2">Uncharacterized protein</fullName>
    </submittedName>
</protein>
<sequence>MDLIVLPCTLQKRTPKRMNTSNQESFRFGRTTPTKFRNPNFSTTSPKTRYHSQADRKYEIKPRECDIFENDYITKTIQFNALQNENYQQSFLIKDKKVLKKKNGLIVFKPIPKETQLKSIFQSPEIYPIINKARRRELKLKRIMDNEFMKSSLEKEKEFSDRNCRNILKDLGHDFYFQ</sequence>
<evidence type="ECO:0000256" key="1">
    <source>
        <dbReference type="SAM" id="MobiDB-lite"/>
    </source>
</evidence>
<proteinExistence type="predicted"/>
<name>A0BJR5_PARTE</name>
<dbReference type="OrthoDB" id="10289804at2759"/>